<dbReference type="Proteomes" id="UP000006683">
    <property type="component" value="Chromosome"/>
</dbReference>
<dbReference type="GeneID" id="67184027"/>
<organism evidence="4 5">
    <name type="scientific">Ferrimonas balearica (strain DSM 9799 / CCM 4581 / KCTC 23876 / PAT)</name>
    <dbReference type="NCBI Taxonomy" id="550540"/>
    <lineage>
        <taxon>Bacteria</taxon>
        <taxon>Pseudomonadati</taxon>
        <taxon>Pseudomonadota</taxon>
        <taxon>Gammaproteobacteria</taxon>
        <taxon>Alteromonadales</taxon>
        <taxon>Ferrimonadaceae</taxon>
        <taxon>Ferrimonas</taxon>
    </lineage>
</organism>
<dbReference type="EMBL" id="CP002209">
    <property type="protein sequence ID" value="ADN75779.1"/>
    <property type="molecule type" value="Genomic_DNA"/>
</dbReference>
<dbReference type="CDD" id="cd04301">
    <property type="entry name" value="NAT_SF"/>
    <property type="match status" value="1"/>
</dbReference>
<evidence type="ECO:0000256" key="2">
    <source>
        <dbReference type="ARBA" id="ARBA00023315"/>
    </source>
</evidence>
<dbReference type="InterPro" id="IPR050832">
    <property type="entry name" value="Bact_Acetyltransf"/>
</dbReference>
<accession>E1SPY4</accession>
<evidence type="ECO:0000256" key="1">
    <source>
        <dbReference type="ARBA" id="ARBA00022679"/>
    </source>
</evidence>
<proteinExistence type="predicted"/>
<dbReference type="Pfam" id="PF00583">
    <property type="entry name" value="Acetyltransf_1"/>
    <property type="match status" value="1"/>
</dbReference>
<dbReference type="RefSeq" id="WP_013345085.1">
    <property type="nucleotide sequence ID" value="NC_014541.1"/>
</dbReference>
<dbReference type="InterPro" id="IPR000182">
    <property type="entry name" value="GNAT_dom"/>
</dbReference>
<feature type="domain" description="N-acetyltransferase" evidence="3">
    <location>
        <begin position="1"/>
        <end position="139"/>
    </location>
</feature>
<dbReference type="GO" id="GO:0016747">
    <property type="term" value="F:acyltransferase activity, transferring groups other than amino-acyl groups"/>
    <property type="evidence" value="ECO:0007669"/>
    <property type="project" value="InterPro"/>
</dbReference>
<evidence type="ECO:0000313" key="4">
    <source>
        <dbReference type="EMBL" id="ADN75779.1"/>
    </source>
</evidence>
<dbReference type="eggNOG" id="COG0456">
    <property type="taxonomic scope" value="Bacteria"/>
</dbReference>
<dbReference type="SUPFAM" id="SSF55729">
    <property type="entry name" value="Acyl-CoA N-acyltransferases (Nat)"/>
    <property type="match status" value="1"/>
</dbReference>
<keyword evidence="1 4" id="KW-0808">Transferase</keyword>
<name>E1SPY4_FERBD</name>
<dbReference type="AlphaFoldDB" id="E1SPY4"/>
<dbReference type="PANTHER" id="PTHR43877">
    <property type="entry name" value="AMINOALKYLPHOSPHONATE N-ACETYLTRANSFERASE-RELATED-RELATED"/>
    <property type="match status" value="1"/>
</dbReference>
<sequence length="147" mass="16889">MWQLRRAGLADIASLQAIRHRISEYPAERDRPDTLYARYLSRQGRGWLGNDGRGDRGFVVVNLNDCSIWALYVDPDCQGKGLGRVLLQQGCRYLFWRGARRISLRTLAHTPALGFYQHLGWHVEQQHEAGQLELVLPRPTVTRRALP</sequence>
<gene>
    <name evidence="4" type="ordered locus">Fbal_1575</name>
</gene>
<dbReference type="OrthoDB" id="7356080at2"/>
<reference evidence="4 5" key="1">
    <citation type="journal article" date="2010" name="Stand. Genomic Sci.">
        <title>Complete genome sequence of Ferrimonas balearica type strain (PAT).</title>
        <authorList>
            <person name="Nolan M."/>
            <person name="Sikorski J."/>
            <person name="Davenport K."/>
            <person name="Lucas S."/>
            <person name="Glavina Del Rio T."/>
            <person name="Tice H."/>
            <person name="Cheng J."/>
            <person name="Goodwin L."/>
            <person name="Pitluck S."/>
            <person name="Liolios K."/>
            <person name="Ivanova N."/>
            <person name="Mavromatis K."/>
            <person name="Ovchinnikova G."/>
            <person name="Pati A."/>
            <person name="Chen A."/>
            <person name="Palaniappan K."/>
            <person name="Land M."/>
            <person name="Hauser L."/>
            <person name="Chang Y."/>
            <person name="Jeffries C."/>
            <person name="Tapia R."/>
            <person name="Brettin T."/>
            <person name="Detter J."/>
            <person name="Han C."/>
            <person name="Yasawong M."/>
            <person name="Rohde M."/>
            <person name="Tindall B."/>
            <person name="Goker M."/>
            <person name="Woyke T."/>
            <person name="Bristow J."/>
            <person name="Eisen J."/>
            <person name="Markowitz V."/>
            <person name="Hugenholtz P."/>
            <person name="Kyrpides N."/>
            <person name="Klenk H."/>
            <person name="Lapidus A."/>
        </authorList>
    </citation>
    <scope>NUCLEOTIDE SEQUENCE [LARGE SCALE GENOMIC DNA]</scope>
    <source>
        <strain evidence="5">DSM 9799 / CCM 4581 / KCTC 23876 / PAT</strain>
    </source>
</reference>
<dbReference type="HOGENOM" id="CLU_121819_1_0_6"/>
<evidence type="ECO:0000259" key="3">
    <source>
        <dbReference type="PROSITE" id="PS51186"/>
    </source>
</evidence>
<dbReference type="Gene3D" id="3.40.630.30">
    <property type="match status" value="1"/>
</dbReference>
<dbReference type="InterPro" id="IPR016181">
    <property type="entry name" value="Acyl_CoA_acyltransferase"/>
</dbReference>
<dbReference type="PANTHER" id="PTHR43877:SF1">
    <property type="entry name" value="ACETYLTRANSFERASE"/>
    <property type="match status" value="1"/>
</dbReference>
<evidence type="ECO:0000313" key="5">
    <source>
        <dbReference type="Proteomes" id="UP000006683"/>
    </source>
</evidence>
<keyword evidence="5" id="KW-1185">Reference proteome</keyword>
<dbReference type="PROSITE" id="PS51186">
    <property type="entry name" value="GNAT"/>
    <property type="match status" value="1"/>
</dbReference>
<dbReference type="KEGG" id="fbl:Fbal_1575"/>
<protein>
    <submittedName>
        <fullName evidence="4">GCN5-related N-acetyltransferase</fullName>
    </submittedName>
</protein>
<keyword evidence="2" id="KW-0012">Acyltransferase</keyword>